<comment type="caution">
    <text evidence="1">The sequence shown here is derived from an EMBL/GenBank/DDBJ whole genome shotgun (WGS) entry which is preliminary data.</text>
</comment>
<name>A0A2T0RQV1_9BACT</name>
<evidence type="ECO:0000313" key="2">
    <source>
        <dbReference type="Proteomes" id="UP000238375"/>
    </source>
</evidence>
<sequence>MRIPESRPTVELIVQCYYGISGALSDDDGGLMDMIGHSFNYLTREYFALLDTHKIRTFPMYVEVDFDALVEQIKDSFI</sequence>
<keyword evidence="2" id="KW-1185">Reference proteome</keyword>
<reference evidence="1 2" key="1">
    <citation type="submission" date="2018-03" db="EMBL/GenBank/DDBJ databases">
        <title>Genomic Encyclopedia of Archaeal and Bacterial Type Strains, Phase II (KMG-II): from individual species to whole genera.</title>
        <authorList>
            <person name="Goeker M."/>
        </authorList>
    </citation>
    <scope>NUCLEOTIDE SEQUENCE [LARGE SCALE GENOMIC DNA]</scope>
    <source>
        <strain evidence="1 2">DSM 28354</strain>
    </source>
</reference>
<dbReference type="AlphaFoldDB" id="A0A2T0RQV1"/>
<proteinExistence type="predicted"/>
<dbReference type="EMBL" id="PVTE01000041">
    <property type="protein sequence ID" value="PRY23480.1"/>
    <property type="molecule type" value="Genomic_DNA"/>
</dbReference>
<protein>
    <submittedName>
        <fullName evidence="1">Uncharacterized protein</fullName>
    </submittedName>
</protein>
<organism evidence="1 2">
    <name type="scientific">Spirosoma oryzae</name>
    <dbReference type="NCBI Taxonomy" id="1469603"/>
    <lineage>
        <taxon>Bacteria</taxon>
        <taxon>Pseudomonadati</taxon>
        <taxon>Bacteroidota</taxon>
        <taxon>Cytophagia</taxon>
        <taxon>Cytophagales</taxon>
        <taxon>Cytophagaceae</taxon>
        <taxon>Spirosoma</taxon>
    </lineage>
</organism>
<evidence type="ECO:0000313" key="1">
    <source>
        <dbReference type="EMBL" id="PRY23480.1"/>
    </source>
</evidence>
<dbReference type="Proteomes" id="UP000238375">
    <property type="component" value="Unassembled WGS sequence"/>
</dbReference>
<accession>A0A2T0RQV1</accession>
<gene>
    <name evidence="1" type="ORF">CLV58_1411</name>
</gene>